<evidence type="ECO:0008006" key="4">
    <source>
        <dbReference type="Google" id="ProtNLM"/>
    </source>
</evidence>
<reference evidence="2 3" key="1">
    <citation type="submission" date="2016-06" db="EMBL/GenBank/DDBJ databases">
        <authorList>
            <person name="Ramos C."/>
            <person name="Pintado A."/>
            <person name="Crespo-Gomez J.I."/>
        </authorList>
    </citation>
    <scope>NUCLEOTIDE SEQUENCE [LARGE SCALE GENOMIC DNA]</scope>
    <source>
        <strain evidence="2 3">AVO110</strain>
    </source>
</reference>
<keyword evidence="3" id="KW-1185">Reference proteome</keyword>
<sequence length="76" mass="8025">MKICDQCEAPVPTHGTLCPHCGGLLMRVPEVAGAARPSRLFKVLKWLCITLALLALLAVGTVLLILNSLGPMPSFG</sequence>
<name>A0ABR7RZ20_AQUAC</name>
<protein>
    <recommendedName>
        <fullName evidence="4">Zinc ribbon domain-containing protein</fullName>
    </recommendedName>
</protein>
<evidence type="ECO:0000256" key="1">
    <source>
        <dbReference type="SAM" id="Phobius"/>
    </source>
</evidence>
<dbReference type="EMBL" id="LZEU01000001">
    <property type="protein sequence ID" value="MBC9249974.1"/>
    <property type="molecule type" value="Genomic_DNA"/>
</dbReference>
<keyword evidence="1" id="KW-0472">Membrane</keyword>
<accession>A0ABR7RZ20</accession>
<keyword evidence="1" id="KW-0812">Transmembrane</keyword>
<dbReference type="Proteomes" id="UP000744555">
    <property type="component" value="Unassembled WGS sequence"/>
</dbReference>
<evidence type="ECO:0000313" key="2">
    <source>
        <dbReference type="EMBL" id="MBC9249974.1"/>
    </source>
</evidence>
<dbReference type="RefSeq" id="WP_187805085.1">
    <property type="nucleotide sequence ID" value="NZ_LZEU01000001.1"/>
</dbReference>
<organism evidence="2 3">
    <name type="scientific">Aquipseudomonas alcaligenes</name>
    <name type="common">Pseudomonas alcaligenes</name>
    <dbReference type="NCBI Taxonomy" id="43263"/>
    <lineage>
        <taxon>Bacteria</taxon>
        <taxon>Pseudomonadati</taxon>
        <taxon>Pseudomonadota</taxon>
        <taxon>Gammaproteobacteria</taxon>
        <taxon>Pseudomonadales</taxon>
        <taxon>Pseudomonadaceae</taxon>
        <taxon>Aquipseudomonas</taxon>
    </lineage>
</organism>
<gene>
    <name evidence="2" type="ORF">A9179_06755</name>
</gene>
<comment type="caution">
    <text evidence="2">The sequence shown here is derived from an EMBL/GenBank/DDBJ whole genome shotgun (WGS) entry which is preliminary data.</text>
</comment>
<evidence type="ECO:0000313" key="3">
    <source>
        <dbReference type="Proteomes" id="UP000744555"/>
    </source>
</evidence>
<feature type="transmembrane region" description="Helical" evidence="1">
    <location>
        <begin position="46"/>
        <end position="66"/>
    </location>
</feature>
<proteinExistence type="predicted"/>
<keyword evidence="1" id="KW-1133">Transmembrane helix</keyword>